<protein>
    <recommendedName>
        <fullName evidence="1">N-acetyltransferase domain-containing protein</fullName>
    </recommendedName>
</protein>
<dbReference type="PROSITE" id="PS51186">
    <property type="entry name" value="GNAT"/>
    <property type="match status" value="1"/>
</dbReference>
<dbReference type="PhylomeDB" id="A0A022RN54"/>
<evidence type="ECO:0000259" key="1">
    <source>
        <dbReference type="PROSITE" id="PS51186"/>
    </source>
</evidence>
<dbReference type="Gene3D" id="3.40.630.30">
    <property type="match status" value="1"/>
</dbReference>
<dbReference type="STRING" id="4155.A0A022RN54"/>
<organism evidence="2 3">
    <name type="scientific">Erythranthe guttata</name>
    <name type="common">Yellow monkey flower</name>
    <name type="synonym">Mimulus guttatus</name>
    <dbReference type="NCBI Taxonomy" id="4155"/>
    <lineage>
        <taxon>Eukaryota</taxon>
        <taxon>Viridiplantae</taxon>
        <taxon>Streptophyta</taxon>
        <taxon>Embryophyta</taxon>
        <taxon>Tracheophyta</taxon>
        <taxon>Spermatophyta</taxon>
        <taxon>Magnoliopsida</taxon>
        <taxon>eudicotyledons</taxon>
        <taxon>Gunneridae</taxon>
        <taxon>Pentapetalae</taxon>
        <taxon>asterids</taxon>
        <taxon>lamiids</taxon>
        <taxon>Lamiales</taxon>
        <taxon>Phrymaceae</taxon>
        <taxon>Erythranthe</taxon>
    </lineage>
</organism>
<accession>A0A022RN54</accession>
<keyword evidence="3" id="KW-1185">Reference proteome</keyword>
<dbReference type="PANTHER" id="PTHR46067">
    <property type="entry name" value="ACYL-COA N-ACYLTRANSFERASES (NAT) SUPERFAMILY PROTEIN"/>
    <property type="match status" value="1"/>
</dbReference>
<reference evidence="2 3" key="1">
    <citation type="journal article" date="2013" name="Proc. Natl. Acad. Sci. U.S.A.">
        <title>Fine-scale variation in meiotic recombination in Mimulus inferred from population shotgun sequencing.</title>
        <authorList>
            <person name="Hellsten U."/>
            <person name="Wright K.M."/>
            <person name="Jenkins J."/>
            <person name="Shu S."/>
            <person name="Yuan Y."/>
            <person name="Wessler S.R."/>
            <person name="Schmutz J."/>
            <person name="Willis J.H."/>
            <person name="Rokhsar D.S."/>
        </authorList>
    </citation>
    <scope>NUCLEOTIDE SEQUENCE [LARGE SCALE GENOMIC DNA]</scope>
    <source>
        <strain evidence="3">cv. DUN x IM62</strain>
    </source>
</reference>
<evidence type="ECO:0000313" key="3">
    <source>
        <dbReference type="Proteomes" id="UP000030748"/>
    </source>
</evidence>
<dbReference type="OrthoDB" id="630895at2759"/>
<gene>
    <name evidence="2" type="ORF">MIMGU_mgv11b016407mg</name>
</gene>
<proteinExistence type="predicted"/>
<dbReference type="SUPFAM" id="SSF55729">
    <property type="entry name" value="Acyl-CoA N-acyltransferases (Nat)"/>
    <property type="match status" value="1"/>
</dbReference>
<dbReference type="InterPro" id="IPR000182">
    <property type="entry name" value="GNAT_dom"/>
</dbReference>
<dbReference type="Pfam" id="PF13302">
    <property type="entry name" value="Acetyltransf_3"/>
    <property type="match status" value="1"/>
</dbReference>
<feature type="domain" description="N-acetyltransferase" evidence="1">
    <location>
        <begin position="9"/>
        <end position="161"/>
    </location>
</feature>
<dbReference type="AlphaFoldDB" id="A0A022RN54"/>
<dbReference type="GO" id="GO:0016747">
    <property type="term" value="F:acyltransferase activity, transferring groups other than amino-acyl groups"/>
    <property type="evidence" value="ECO:0007669"/>
    <property type="project" value="InterPro"/>
</dbReference>
<dbReference type="PANTHER" id="PTHR46067:SF26">
    <property type="entry name" value="N-ACETYLTRANSFERASE DOMAIN-CONTAINING PROTEIN"/>
    <property type="match status" value="1"/>
</dbReference>
<sequence length="180" mass="20188">MERYSDSDITLRPVTISDADHFMQWYFDEKVSKFCSWDVFATKEAAVEYFMRNEITHPWNRAICMSGRVVGCVSVSPFQGSNKCRAEIGYVVGSEYCGKGVATAAVRMAANAVFVEWGGLERVEAVVDAENPASQRVVEKAGFVKEGVLRKYYLLKGKPRDAVIFSLLSTDPAVHYFMDI</sequence>
<name>A0A022RN54_ERYGU</name>
<dbReference type="OMA" id="MIWANEK"/>
<dbReference type="eggNOG" id="ENOG502RXXF">
    <property type="taxonomic scope" value="Eukaryota"/>
</dbReference>
<dbReference type="EMBL" id="KI630320">
    <property type="protein sequence ID" value="EYU41469.1"/>
    <property type="molecule type" value="Genomic_DNA"/>
</dbReference>
<dbReference type="InterPro" id="IPR016181">
    <property type="entry name" value="Acyl_CoA_acyltransferase"/>
</dbReference>
<dbReference type="KEGG" id="egt:105953239"/>
<evidence type="ECO:0000313" key="2">
    <source>
        <dbReference type="EMBL" id="EYU41469.1"/>
    </source>
</evidence>
<dbReference type="Proteomes" id="UP000030748">
    <property type="component" value="Unassembled WGS sequence"/>
</dbReference>